<dbReference type="Pfam" id="PF02028">
    <property type="entry name" value="BCCT"/>
    <property type="match status" value="1"/>
</dbReference>
<dbReference type="GO" id="GO:0005886">
    <property type="term" value="C:plasma membrane"/>
    <property type="evidence" value="ECO:0007669"/>
    <property type="project" value="UniProtKB-SubCell"/>
</dbReference>
<feature type="transmembrane region" description="Helical" evidence="8">
    <location>
        <begin position="476"/>
        <end position="500"/>
    </location>
</feature>
<evidence type="ECO:0000256" key="7">
    <source>
        <dbReference type="ARBA" id="ARBA00023136"/>
    </source>
</evidence>
<dbReference type="PANTHER" id="PTHR30047:SF7">
    <property type="entry name" value="HIGH-AFFINITY CHOLINE TRANSPORT PROTEIN"/>
    <property type="match status" value="1"/>
</dbReference>
<dbReference type="RefSeq" id="WP_111370493.1">
    <property type="nucleotide sequence ID" value="NZ_CP029480.1"/>
</dbReference>
<feature type="transmembrane region" description="Helical" evidence="8">
    <location>
        <begin position="393"/>
        <end position="420"/>
    </location>
</feature>
<feature type="transmembrane region" description="Helical" evidence="8">
    <location>
        <begin position="146"/>
        <end position="166"/>
    </location>
</feature>
<feature type="transmembrane region" description="Helical" evidence="8">
    <location>
        <begin position="318"/>
        <end position="340"/>
    </location>
</feature>
<reference evidence="9 10" key="1">
    <citation type="submission" date="2018-05" db="EMBL/GenBank/DDBJ databases">
        <title>Complete genome sequence of Arcticibacterium luteifluviistationis SM1504T, a cytophagaceae bacterium isolated from Arctic surface seawater.</title>
        <authorList>
            <person name="Li Y."/>
            <person name="Qin Q.-L."/>
        </authorList>
    </citation>
    <scope>NUCLEOTIDE SEQUENCE [LARGE SCALE GENOMIC DNA]</scope>
    <source>
        <strain evidence="9 10">SM1504</strain>
    </source>
</reference>
<feature type="transmembrane region" description="Helical" evidence="8">
    <location>
        <begin position="195"/>
        <end position="219"/>
    </location>
</feature>
<proteinExistence type="inferred from homology"/>
<keyword evidence="7 8" id="KW-0472">Membrane</keyword>
<feature type="transmembrane region" description="Helical" evidence="8">
    <location>
        <begin position="12"/>
        <end position="29"/>
    </location>
</feature>
<feature type="transmembrane region" description="Helical" evidence="8">
    <location>
        <begin position="451"/>
        <end position="470"/>
    </location>
</feature>
<organism evidence="9 10">
    <name type="scientific">Arcticibacterium luteifluviistationis</name>
    <dbReference type="NCBI Taxonomy" id="1784714"/>
    <lineage>
        <taxon>Bacteria</taxon>
        <taxon>Pseudomonadati</taxon>
        <taxon>Bacteroidota</taxon>
        <taxon>Cytophagia</taxon>
        <taxon>Cytophagales</taxon>
        <taxon>Leadbetterellaceae</taxon>
        <taxon>Arcticibacterium</taxon>
    </lineage>
</organism>
<dbReference type="AlphaFoldDB" id="A0A2Z4G879"/>
<keyword evidence="4" id="KW-1003">Cell membrane</keyword>
<dbReference type="KEGG" id="als:DJ013_04065"/>
<keyword evidence="3" id="KW-0813">Transport</keyword>
<dbReference type="OrthoDB" id="9775735at2"/>
<evidence type="ECO:0000256" key="4">
    <source>
        <dbReference type="ARBA" id="ARBA00022475"/>
    </source>
</evidence>
<protein>
    <submittedName>
        <fullName evidence="9">BCCT transporter</fullName>
    </submittedName>
</protein>
<feature type="transmembrane region" description="Helical" evidence="8">
    <location>
        <begin position="49"/>
        <end position="69"/>
    </location>
</feature>
<evidence type="ECO:0000256" key="8">
    <source>
        <dbReference type="SAM" id="Phobius"/>
    </source>
</evidence>
<feature type="transmembrane region" description="Helical" evidence="8">
    <location>
        <begin position="352"/>
        <end position="373"/>
    </location>
</feature>
<keyword evidence="5 8" id="KW-0812">Transmembrane</keyword>
<dbReference type="PANTHER" id="PTHR30047">
    <property type="entry name" value="HIGH-AFFINITY CHOLINE TRANSPORT PROTEIN-RELATED"/>
    <property type="match status" value="1"/>
</dbReference>
<accession>A0A2Z4G879</accession>
<sequence>MNLNKKSLNRPVFYPPLITLILTVIYGIYSPTEFLDTVKSANSWILTHFGWLFTWSSFLFLILILAVYFSPLGKTKFGGADAKPSLNKWTWFAIAICTTTASALIFWACAEPLYHLNTPPDGLNLIKGSKEAAAFSMSTLFMHWSFTPYGIYTVAGLAFAHSYYNLKQPFSVGSMLYPIFKDRAHGKLSHAADIICLYALILGMSASLGGGMLAISGGLETNFSIENSSNLRLIACVVIVVTFIISSATGLTRGIRFFSNVNISIFIALAILVFILGPTKEILMSALAGTKDYLINFLPRSLDIKSGINNEWYNDWTIFYLANWFAWAPITSLFLGRLAVGYTVRQFINFNLLFPSLFTIIWMSIFGGTTLHFDILGNGELFEYMSQFGEGNAMYAMFSKIPFGGIMSLFALAMLFIAFITAADSNVSAMSALSSKDINPTNPEAPIWIKITWGILIGTVSFIMLTYAGIDGIRILSVLGGFPSMFLIVIAALGLLRLLILKK</sequence>
<dbReference type="InterPro" id="IPR000060">
    <property type="entry name" value="BCCT_transptr"/>
</dbReference>
<evidence type="ECO:0000313" key="9">
    <source>
        <dbReference type="EMBL" id="AWV97391.1"/>
    </source>
</evidence>
<keyword evidence="10" id="KW-1185">Reference proteome</keyword>
<keyword evidence="6 8" id="KW-1133">Transmembrane helix</keyword>
<feature type="transmembrane region" description="Helical" evidence="8">
    <location>
        <begin position="257"/>
        <end position="277"/>
    </location>
</feature>
<feature type="transmembrane region" description="Helical" evidence="8">
    <location>
        <begin position="89"/>
        <end position="108"/>
    </location>
</feature>
<evidence type="ECO:0000256" key="2">
    <source>
        <dbReference type="ARBA" id="ARBA00005658"/>
    </source>
</evidence>
<comment type="subcellular location">
    <subcellularLocation>
        <location evidence="1">Cell membrane</location>
        <topology evidence="1">Multi-pass membrane protein</topology>
    </subcellularLocation>
</comment>
<evidence type="ECO:0000256" key="5">
    <source>
        <dbReference type="ARBA" id="ARBA00022692"/>
    </source>
</evidence>
<name>A0A2Z4G879_9BACT</name>
<dbReference type="Proteomes" id="UP000249873">
    <property type="component" value="Chromosome"/>
</dbReference>
<feature type="transmembrane region" description="Helical" evidence="8">
    <location>
        <begin position="231"/>
        <end position="250"/>
    </location>
</feature>
<evidence type="ECO:0000256" key="1">
    <source>
        <dbReference type="ARBA" id="ARBA00004651"/>
    </source>
</evidence>
<dbReference type="GO" id="GO:0022857">
    <property type="term" value="F:transmembrane transporter activity"/>
    <property type="evidence" value="ECO:0007669"/>
    <property type="project" value="InterPro"/>
</dbReference>
<evidence type="ECO:0000256" key="6">
    <source>
        <dbReference type="ARBA" id="ARBA00022989"/>
    </source>
</evidence>
<evidence type="ECO:0000256" key="3">
    <source>
        <dbReference type="ARBA" id="ARBA00022448"/>
    </source>
</evidence>
<dbReference type="EMBL" id="CP029480">
    <property type="protein sequence ID" value="AWV97391.1"/>
    <property type="molecule type" value="Genomic_DNA"/>
</dbReference>
<gene>
    <name evidence="9" type="ORF">DJ013_04065</name>
</gene>
<comment type="similarity">
    <text evidence="2">Belongs to the BCCT transporter (TC 2.A.15) family.</text>
</comment>
<evidence type="ECO:0000313" key="10">
    <source>
        <dbReference type="Proteomes" id="UP000249873"/>
    </source>
</evidence>